<dbReference type="SUPFAM" id="SSF55785">
    <property type="entry name" value="PYP-like sensor domain (PAS domain)"/>
    <property type="match status" value="1"/>
</dbReference>
<dbReference type="SUPFAM" id="SSF55781">
    <property type="entry name" value="GAF domain-like"/>
    <property type="match status" value="2"/>
</dbReference>
<feature type="domain" description="Phytochrome chromophore attachment site" evidence="7">
    <location>
        <begin position="222"/>
        <end position="442"/>
    </location>
</feature>
<keyword evidence="5" id="KW-0067">ATP-binding</keyword>
<evidence type="ECO:0000256" key="3">
    <source>
        <dbReference type="ARBA" id="ARBA00022741"/>
    </source>
</evidence>
<keyword evidence="9" id="KW-1185">Reference proteome</keyword>
<dbReference type="InterPro" id="IPR013654">
    <property type="entry name" value="PAS_2"/>
</dbReference>
<keyword evidence="2" id="KW-0808">Transferase</keyword>
<feature type="non-terminal residue" evidence="8">
    <location>
        <position position="555"/>
    </location>
</feature>
<dbReference type="InterPro" id="IPR035965">
    <property type="entry name" value="PAS-like_dom_sf"/>
</dbReference>
<evidence type="ECO:0000259" key="7">
    <source>
        <dbReference type="PROSITE" id="PS50046"/>
    </source>
</evidence>
<reference evidence="8 9" key="1">
    <citation type="submission" date="2023-04" db="EMBL/GenBank/DDBJ databases">
        <title>Genome of Basidiobolus ranarum AG-B5.</title>
        <authorList>
            <person name="Stajich J.E."/>
            <person name="Carter-House D."/>
            <person name="Gryganskyi A."/>
        </authorList>
    </citation>
    <scope>NUCLEOTIDE SEQUENCE [LARGE SCALE GENOMIC DNA]</scope>
    <source>
        <strain evidence="8 9">AG-B5</strain>
    </source>
</reference>
<evidence type="ECO:0000256" key="5">
    <source>
        <dbReference type="ARBA" id="ARBA00022840"/>
    </source>
</evidence>
<comment type="caution">
    <text evidence="8">The sequence shown here is derived from an EMBL/GenBank/DDBJ whole genome shotgun (WGS) entry which is preliminary data.</text>
</comment>
<evidence type="ECO:0000256" key="4">
    <source>
        <dbReference type="ARBA" id="ARBA00022777"/>
    </source>
</evidence>
<evidence type="ECO:0000256" key="2">
    <source>
        <dbReference type="ARBA" id="ARBA00022679"/>
    </source>
</evidence>
<dbReference type="Gene3D" id="3.30.450.20">
    <property type="entry name" value="PAS domain"/>
    <property type="match status" value="1"/>
</dbReference>
<protein>
    <recommendedName>
        <fullName evidence="7">Phytochrome chromophore attachment site domain-containing protein</fullName>
    </recommendedName>
</protein>
<gene>
    <name evidence="8" type="ORF">K7432_015825</name>
</gene>
<dbReference type="Gene3D" id="3.30.450.40">
    <property type="match status" value="2"/>
</dbReference>
<evidence type="ECO:0000313" key="9">
    <source>
        <dbReference type="Proteomes" id="UP001479436"/>
    </source>
</evidence>
<dbReference type="Pfam" id="PF08446">
    <property type="entry name" value="PAS_2"/>
    <property type="match status" value="1"/>
</dbReference>
<proteinExistence type="predicted"/>
<accession>A0ABR2WFP9</accession>
<evidence type="ECO:0000256" key="1">
    <source>
        <dbReference type="ARBA" id="ARBA00022553"/>
    </source>
</evidence>
<dbReference type="InterPro" id="IPR016132">
    <property type="entry name" value="Phyto_chromo_attachment"/>
</dbReference>
<evidence type="ECO:0000256" key="6">
    <source>
        <dbReference type="ARBA" id="ARBA00023012"/>
    </source>
</evidence>
<dbReference type="PANTHER" id="PTHR43065">
    <property type="entry name" value="SENSOR HISTIDINE KINASE"/>
    <property type="match status" value="1"/>
</dbReference>
<dbReference type="EMBL" id="JASJQH010002298">
    <property type="protein sequence ID" value="KAK9760304.1"/>
    <property type="molecule type" value="Genomic_DNA"/>
</dbReference>
<keyword evidence="1" id="KW-0597">Phosphoprotein</keyword>
<organism evidence="8 9">
    <name type="scientific">Basidiobolus ranarum</name>
    <dbReference type="NCBI Taxonomy" id="34480"/>
    <lineage>
        <taxon>Eukaryota</taxon>
        <taxon>Fungi</taxon>
        <taxon>Fungi incertae sedis</taxon>
        <taxon>Zoopagomycota</taxon>
        <taxon>Entomophthoromycotina</taxon>
        <taxon>Basidiobolomycetes</taxon>
        <taxon>Basidiobolales</taxon>
        <taxon>Basidiobolaceae</taxon>
        <taxon>Basidiobolus</taxon>
    </lineage>
</organism>
<sequence>MAKQIFPEDLVTVVDSEFYFKHNDDFIPCEKEPIHVPGAIQSHGALMVISASTLRIEYMSDNLPTYFGIPHINPQDFFELRSFNKLLADSQRDNFRRRLDSLRDASKTGAEGFVIQIDTTLFWKSSKYQDALQCHYSHSPPPYALSKSSTSSQSRTYHEYESSDDDTAEFEISFYCSLHKTTRNPNLIVLEFEEYNTLSHQAYDKYFFSMNSLVHSFESAKDTQELCTLAVKYIKTVTGYDRVMMYQFDEDWHGVVIAEEIDEDSDVERYLGIHFPASDIPKQARELYLLNKSRYLVDRSAPTAQILQADRSPTSNDTLNMRDKAKLRTGPVGSHATRGVSDGISVHPFQPPFPAHPNYLTKPSKSANSFPVPYGKPVDMTYCHLRAMSPIHLIYLKNMGVESSMSIGVVVYGVLWGLICCHHFEAHPVTYQARTACAYLGTIISTHLENMINHTRFKQCDQVRKLSEEYWVKHGLKRAPGKKLFLPNMNSTEESDVPANQVKYVSNTKPTSIDPIPQVSENKDGTVDEKLEFISGLKSHLLTEKLREGLIGSNK</sequence>
<evidence type="ECO:0000313" key="8">
    <source>
        <dbReference type="EMBL" id="KAK9760304.1"/>
    </source>
</evidence>
<keyword evidence="4" id="KW-0418">Kinase</keyword>
<keyword evidence="3" id="KW-0547">Nucleotide-binding</keyword>
<name>A0ABR2WFP9_9FUNG</name>
<keyword evidence="6" id="KW-0902">Two-component regulatory system</keyword>
<dbReference type="InterPro" id="IPR029016">
    <property type="entry name" value="GAF-like_dom_sf"/>
</dbReference>
<dbReference type="PROSITE" id="PS50046">
    <property type="entry name" value="PHYTOCHROME_2"/>
    <property type="match status" value="1"/>
</dbReference>
<dbReference type="Proteomes" id="UP001479436">
    <property type="component" value="Unassembled WGS sequence"/>
</dbReference>
<dbReference type="PANTHER" id="PTHR43065:SF10">
    <property type="entry name" value="PEROXIDE STRESS-ACTIVATED HISTIDINE KINASE MAK3"/>
    <property type="match status" value="1"/>
</dbReference>